<keyword evidence="7 8" id="KW-0472">Membrane</keyword>
<keyword evidence="10" id="KW-1185">Reference proteome</keyword>
<feature type="transmembrane region" description="Helical" evidence="8">
    <location>
        <begin position="151"/>
        <end position="174"/>
    </location>
</feature>
<dbReference type="EMBL" id="JACIFF010000001">
    <property type="protein sequence ID" value="MBB4078194.1"/>
    <property type="molecule type" value="Genomic_DNA"/>
</dbReference>
<evidence type="ECO:0000256" key="6">
    <source>
        <dbReference type="ARBA" id="ARBA00022989"/>
    </source>
</evidence>
<evidence type="ECO:0000313" key="10">
    <source>
        <dbReference type="Proteomes" id="UP000576209"/>
    </source>
</evidence>
<evidence type="ECO:0000256" key="8">
    <source>
        <dbReference type="SAM" id="Phobius"/>
    </source>
</evidence>
<keyword evidence="4" id="KW-1003">Cell membrane</keyword>
<evidence type="ECO:0000256" key="7">
    <source>
        <dbReference type="ARBA" id="ARBA00023136"/>
    </source>
</evidence>
<evidence type="ECO:0000256" key="4">
    <source>
        <dbReference type="ARBA" id="ARBA00022475"/>
    </source>
</evidence>
<proteinExistence type="inferred from homology"/>
<organism evidence="9 10">
    <name type="scientific">Neolewinella aquimaris</name>
    <dbReference type="NCBI Taxonomy" id="1835722"/>
    <lineage>
        <taxon>Bacteria</taxon>
        <taxon>Pseudomonadati</taxon>
        <taxon>Bacteroidota</taxon>
        <taxon>Saprospiria</taxon>
        <taxon>Saprospirales</taxon>
        <taxon>Lewinellaceae</taxon>
        <taxon>Neolewinella</taxon>
    </lineage>
</organism>
<feature type="transmembrane region" description="Helical" evidence="8">
    <location>
        <begin position="12"/>
        <end position="32"/>
    </location>
</feature>
<dbReference type="Pfam" id="PF01594">
    <property type="entry name" value="AI-2E_transport"/>
    <property type="match status" value="1"/>
</dbReference>
<name>A0A840DY80_9BACT</name>
<dbReference type="InterPro" id="IPR002549">
    <property type="entry name" value="AI-2E-like"/>
</dbReference>
<protein>
    <submittedName>
        <fullName evidence="9">Putative PurR-regulated permease PerM</fullName>
    </submittedName>
</protein>
<dbReference type="Proteomes" id="UP000576209">
    <property type="component" value="Unassembled WGS sequence"/>
</dbReference>
<dbReference type="GO" id="GO:0005886">
    <property type="term" value="C:plasma membrane"/>
    <property type="evidence" value="ECO:0007669"/>
    <property type="project" value="UniProtKB-SubCell"/>
</dbReference>
<feature type="transmembrane region" description="Helical" evidence="8">
    <location>
        <begin position="68"/>
        <end position="89"/>
    </location>
</feature>
<dbReference type="PANTHER" id="PTHR21716:SF53">
    <property type="entry name" value="PERMEASE PERM-RELATED"/>
    <property type="match status" value="1"/>
</dbReference>
<dbReference type="RefSeq" id="WP_183494413.1">
    <property type="nucleotide sequence ID" value="NZ_JACIFF010000001.1"/>
</dbReference>
<gene>
    <name evidence="9" type="ORF">GGR28_000795</name>
</gene>
<comment type="caution">
    <text evidence="9">The sequence shown here is derived from an EMBL/GenBank/DDBJ whole genome shotgun (WGS) entry which is preliminary data.</text>
</comment>
<evidence type="ECO:0000256" key="2">
    <source>
        <dbReference type="ARBA" id="ARBA00009773"/>
    </source>
</evidence>
<feature type="transmembrane region" description="Helical" evidence="8">
    <location>
        <begin position="275"/>
        <end position="293"/>
    </location>
</feature>
<feature type="transmembrane region" description="Helical" evidence="8">
    <location>
        <begin position="305"/>
        <end position="338"/>
    </location>
</feature>
<reference evidence="9 10" key="1">
    <citation type="submission" date="2020-08" db="EMBL/GenBank/DDBJ databases">
        <title>Genomic Encyclopedia of Type Strains, Phase IV (KMG-IV): sequencing the most valuable type-strain genomes for metagenomic binning, comparative biology and taxonomic classification.</title>
        <authorList>
            <person name="Goeker M."/>
        </authorList>
    </citation>
    <scope>NUCLEOTIDE SEQUENCE [LARGE SCALE GENOMIC DNA]</scope>
    <source>
        <strain evidence="9 10">DSM 105137</strain>
    </source>
</reference>
<evidence type="ECO:0000256" key="3">
    <source>
        <dbReference type="ARBA" id="ARBA00022448"/>
    </source>
</evidence>
<feature type="transmembrane region" description="Helical" evidence="8">
    <location>
        <begin position="208"/>
        <end position="230"/>
    </location>
</feature>
<dbReference type="PANTHER" id="PTHR21716">
    <property type="entry name" value="TRANSMEMBRANE PROTEIN"/>
    <property type="match status" value="1"/>
</dbReference>
<dbReference type="AlphaFoldDB" id="A0A840DY80"/>
<evidence type="ECO:0000256" key="1">
    <source>
        <dbReference type="ARBA" id="ARBA00004651"/>
    </source>
</evidence>
<evidence type="ECO:0000256" key="5">
    <source>
        <dbReference type="ARBA" id="ARBA00022692"/>
    </source>
</evidence>
<sequence>MKKATSRRETSTISFQRLAHFLICLSIVLYALYSGRAFFIPITYGIFFALMLQPVCRRFDDLFSSRILSVLLTLFTASAIVIGVIFFFFNQVQAILTEADDIYAGLQETLYEWAEYGGDRFGLTGEEVETYIDQAITSVSSEPLGIVSTGLSTSGVLLANFSLVMIYTFFFLLYRTAVKNFVLGQLSDDDQTEGLQTLNEVQQVAKSYLGGMGLVMLILGILNSLGLFAIGLDYYLVWGFLAAVLGIIPYIGTVIGGMLPFLFAVATTESLWQPILVIVLYVTVQFIEGNLITPKVLGGSVKINALAAIISVIIGSFFWGIAGIILAIPLLAMIRIILTHIEPLRPVALLMSDDLYEQSEQFVTTFNQSKYRISNIFSGRSSLALTPRKRLAGKVKQQVGDTDTEVIADSKPN</sequence>
<feature type="transmembrane region" description="Helical" evidence="8">
    <location>
        <begin position="236"/>
        <end position="263"/>
    </location>
</feature>
<keyword evidence="6 8" id="KW-1133">Transmembrane helix</keyword>
<comment type="similarity">
    <text evidence="2">Belongs to the autoinducer-2 exporter (AI-2E) (TC 2.A.86) family.</text>
</comment>
<evidence type="ECO:0000313" key="9">
    <source>
        <dbReference type="EMBL" id="MBB4078194.1"/>
    </source>
</evidence>
<keyword evidence="3" id="KW-0813">Transport</keyword>
<accession>A0A840DY80</accession>
<comment type="subcellular location">
    <subcellularLocation>
        <location evidence="1">Cell membrane</location>
        <topology evidence="1">Multi-pass membrane protein</topology>
    </subcellularLocation>
</comment>
<keyword evidence="5 8" id="KW-0812">Transmembrane</keyword>